<evidence type="ECO:0000256" key="1">
    <source>
        <dbReference type="SAM" id="SignalP"/>
    </source>
</evidence>
<dbReference type="OrthoDB" id="638692at2"/>
<dbReference type="RefSeq" id="WP_067757873.1">
    <property type="nucleotide sequence ID" value="NZ_CP015772.1"/>
</dbReference>
<accession>A0A1A9I6L0</accession>
<dbReference type="EMBL" id="CP015772">
    <property type="protein sequence ID" value="ANH82174.1"/>
    <property type="molecule type" value="Genomic_DNA"/>
</dbReference>
<evidence type="ECO:0000313" key="2">
    <source>
        <dbReference type="EMBL" id="ANH82174.1"/>
    </source>
</evidence>
<feature type="signal peptide" evidence="1">
    <location>
        <begin position="1"/>
        <end position="21"/>
    </location>
</feature>
<sequence length="293" mass="31881">MKKTVILLSAAILLTGTSLYAQTITLKFNPDNGSKYQNTTTSQMKMNQTVMGQSMEIQTATHMDLQYAFTDAAPDKNLEITYDKMNMNMELMGQKMEFNSESADSANAGNKTFKAIKGSKINVVIGSDGSVKSVKGTDELAAKAGADNAQAKQLLKQLFSEAALKSSFEQSLKFYPNDPVKQGSTWALTTKVESPYNMTFQNNYTLSQINGDRSTINVDGKVSTEGAAKFEQQGMSMEITLDGTNTGTLMVNNKTGIPESSDLVQHLKGKVNAMGQEIPVEIDIESKSTITKQ</sequence>
<protein>
    <recommendedName>
        <fullName evidence="4">DUF4412 domain-containing protein</fullName>
    </recommendedName>
</protein>
<dbReference type="STRING" id="1176587.A8C56_15430"/>
<gene>
    <name evidence="2" type="ORF">A8C56_15430</name>
</gene>
<organism evidence="2 3">
    <name type="scientific">Niabella ginsenosidivorans</name>
    <dbReference type="NCBI Taxonomy" id="1176587"/>
    <lineage>
        <taxon>Bacteria</taxon>
        <taxon>Pseudomonadati</taxon>
        <taxon>Bacteroidota</taxon>
        <taxon>Chitinophagia</taxon>
        <taxon>Chitinophagales</taxon>
        <taxon>Chitinophagaceae</taxon>
        <taxon>Niabella</taxon>
    </lineage>
</organism>
<dbReference type="Pfam" id="PF19777">
    <property type="entry name" value="DUF6263"/>
    <property type="match status" value="1"/>
</dbReference>
<feature type="chain" id="PRO_5008389936" description="DUF4412 domain-containing protein" evidence="1">
    <location>
        <begin position="22"/>
        <end position="293"/>
    </location>
</feature>
<dbReference type="AlphaFoldDB" id="A0A1A9I6L0"/>
<keyword evidence="3" id="KW-1185">Reference proteome</keyword>
<name>A0A1A9I6L0_9BACT</name>
<dbReference type="KEGG" id="nia:A8C56_15430"/>
<dbReference type="Proteomes" id="UP000077667">
    <property type="component" value="Chromosome"/>
</dbReference>
<proteinExistence type="predicted"/>
<dbReference type="InterPro" id="IPR046230">
    <property type="entry name" value="DUF6263"/>
</dbReference>
<evidence type="ECO:0008006" key="4">
    <source>
        <dbReference type="Google" id="ProtNLM"/>
    </source>
</evidence>
<reference evidence="2 3" key="1">
    <citation type="submission" date="2016-05" db="EMBL/GenBank/DDBJ databases">
        <title>Niabella ginsenosidivorans BS26 whole genome sequencing.</title>
        <authorList>
            <person name="Im W.T."/>
            <person name="Siddiqi M.Z."/>
        </authorList>
    </citation>
    <scope>NUCLEOTIDE SEQUENCE [LARGE SCALE GENOMIC DNA]</scope>
    <source>
        <strain evidence="2 3">BS26</strain>
    </source>
</reference>
<evidence type="ECO:0000313" key="3">
    <source>
        <dbReference type="Proteomes" id="UP000077667"/>
    </source>
</evidence>
<keyword evidence="1" id="KW-0732">Signal</keyword>